<name>A0A7G2C0V8_9TRYP</name>
<feature type="transmembrane region" description="Helical" evidence="1">
    <location>
        <begin position="91"/>
        <end position="110"/>
    </location>
</feature>
<evidence type="ECO:0000313" key="3">
    <source>
        <dbReference type="Proteomes" id="UP000515908"/>
    </source>
</evidence>
<feature type="transmembrane region" description="Helical" evidence="1">
    <location>
        <begin position="6"/>
        <end position="25"/>
    </location>
</feature>
<accession>A0A7G2C0V8</accession>
<dbReference type="VEuPathDB" id="TriTrypDB:ADEAN_000023300"/>
<reference evidence="2 3" key="1">
    <citation type="submission" date="2020-08" db="EMBL/GenBank/DDBJ databases">
        <authorList>
            <person name="Newling K."/>
            <person name="Davey J."/>
            <person name="Forrester S."/>
        </authorList>
    </citation>
    <scope>NUCLEOTIDE SEQUENCE [LARGE SCALE GENOMIC DNA]</scope>
    <source>
        <strain evidence="3">Crithidia deanei Carvalho (ATCC PRA-265)</strain>
    </source>
</reference>
<dbReference type="AlphaFoldDB" id="A0A7G2C0V8"/>
<evidence type="ECO:0000256" key="1">
    <source>
        <dbReference type="SAM" id="Phobius"/>
    </source>
</evidence>
<keyword evidence="3" id="KW-1185">Reference proteome</keyword>
<sequence length="112" mass="13073">MLSLLSYLFWVHGVASWCMCFYVFFSCGEGVRWFLTFQNYLLIFGALFAAAAFPYTTVPSASRLTVFAGWSLYAMLVSVHHWRFKLWRQQLLPVNLPLVALFLWEVYVQLSD</sequence>
<dbReference type="EMBL" id="LR877145">
    <property type="protein sequence ID" value="CAD2212821.1"/>
    <property type="molecule type" value="Genomic_DNA"/>
</dbReference>
<feature type="transmembrane region" description="Helical" evidence="1">
    <location>
        <begin position="37"/>
        <end position="55"/>
    </location>
</feature>
<protein>
    <submittedName>
        <fullName evidence="2">Uncharacterized protein</fullName>
    </submittedName>
</protein>
<evidence type="ECO:0000313" key="2">
    <source>
        <dbReference type="EMBL" id="CAD2212821.1"/>
    </source>
</evidence>
<dbReference type="Proteomes" id="UP000515908">
    <property type="component" value="Chromosome 01"/>
</dbReference>
<proteinExistence type="predicted"/>
<gene>
    <name evidence="2" type="ORF">ADEAN_000023300</name>
</gene>
<keyword evidence="1" id="KW-1133">Transmembrane helix</keyword>
<organism evidence="2 3">
    <name type="scientific">Angomonas deanei</name>
    <dbReference type="NCBI Taxonomy" id="59799"/>
    <lineage>
        <taxon>Eukaryota</taxon>
        <taxon>Discoba</taxon>
        <taxon>Euglenozoa</taxon>
        <taxon>Kinetoplastea</taxon>
        <taxon>Metakinetoplastina</taxon>
        <taxon>Trypanosomatida</taxon>
        <taxon>Trypanosomatidae</taxon>
        <taxon>Strigomonadinae</taxon>
        <taxon>Angomonas</taxon>
    </lineage>
</organism>
<feature type="transmembrane region" description="Helical" evidence="1">
    <location>
        <begin position="61"/>
        <end position="79"/>
    </location>
</feature>
<keyword evidence="1" id="KW-0812">Transmembrane</keyword>
<keyword evidence="1" id="KW-0472">Membrane</keyword>